<organism evidence="2 3">
    <name type="scientific">Butyricicoccus porcorum</name>
    <dbReference type="NCBI Taxonomy" id="1945634"/>
    <lineage>
        <taxon>Bacteria</taxon>
        <taxon>Bacillati</taxon>
        <taxon>Bacillota</taxon>
        <taxon>Clostridia</taxon>
        <taxon>Eubacteriales</taxon>
        <taxon>Butyricicoccaceae</taxon>
        <taxon>Butyricicoccus</taxon>
    </lineage>
</organism>
<dbReference type="Gene3D" id="3.20.20.370">
    <property type="entry name" value="Glycoside hydrolase/deacetylase"/>
    <property type="match status" value="1"/>
</dbReference>
<dbReference type="Proteomes" id="UP000194903">
    <property type="component" value="Unassembled WGS sequence"/>
</dbReference>
<dbReference type="InterPro" id="IPR002509">
    <property type="entry name" value="NODB_dom"/>
</dbReference>
<protein>
    <recommendedName>
        <fullName evidence="1">NodB homology domain-containing protein</fullName>
    </recommendedName>
</protein>
<feature type="domain" description="NodB homology" evidence="1">
    <location>
        <begin position="35"/>
        <end position="181"/>
    </location>
</feature>
<dbReference type="OrthoDB" id="7836272at2"/>
<dbReference type="GO" id="GO:0005975">
    <property type="term" value="P:carbohydrate metabolic process"/>
    <property type="evidence" value="ECO:0007669"/>
    <property type="project" value="InterPro"/>
</dbReference>
<dbReference type="InterPro" id="IPR011330">
    <property type="entry name" value="Glyco_hydro/deAcase_b/a-brl"/>
</dbReference>
<evidence type="ECO:0000313" key="3">
    <source>
        <dbReference type="Proteomes" id="UP000194903"/>
    </source>
</evidence>
<name>A0A252F5Z7_9FIRM</name>
<dbReference type="AlphaFoldDB" id="A0A252F5Z7"/>
<dbReference type="CDD" id="cd10929">
    <property type="entry name" value="CE4_u5"/>
    <property type="match status" value="1"/>
</dbReference>
<reference evidence="2 3" key="1">
    <citation type="submission" date="2017-05" db="EMBL/GenBank/DDBJ databases">
        <title>Butyricicoccus porcorum sp. nov. a butyrate-producing bacterium from the swine intestinal tract.</title>
        <authorList>
            <person name="Trachsel J."/>
            <person name="Humphrey S."/>
            <person name="Allen H.K."/>
        </authorList>
    </citation>
    <scope>NUCLEOTIDE SEQUENCE [LARGE SCALE GENOMIC DNA]</scope>
    <source>
        <strain evidence="2">BB10</strain>
    </source>
</reference>
<gene>
    <name evidence="2" type="ORF">CBW42_03605</name>
</gene>
<evidence type="ECO:0000313" key="2">
    <source>
        <dbReference type="EMBL" id="OUM21132.1"/>
    </source>
</evidence>
<sequence length="320" mass="37176">MSQPTLIVSLDFELFWGMQDGWELSEYEDHVLGGRKAIPRLLELFQKHNIHATWATVGFQFAESEAEVRGYFPKLKPTYDNPALSSYRCFGSIGQNEKDAPCFYAPSLIKKIANTPGQEIGSHTFSHYYCREAGQTVEQFRADMLAARAIAADRGYDLKSVVLPRNQCEPEYTQVLNKLGFIAYRDEENDWIHEKVKIRPLMRILRLADVYLPLTGQGGYVPKIENDIVNLVGSRMYKPYFKPLAFLEGLKVHRIKRQMLHAAKNGLTFHLWWHPHNVGVYTDFHMKQLEEIFSYYEQLKEKYGMRSLNMREAAQEILNR</sequence>
<dbReference type="GO" id="GO:0016810">
    <property type="term" value="F:hydrolase activity, acting on carbon-nitrogen (but not peptide) bonds"/>
    <property type="evidence" value="ECO:0007669"/>
    <property type="project" value="InterPro"/>
</dbReference>
<keyword evidence="3" id="KW-1185">Reference proteome</keyword>
<dbReference type="SUPFAM" id="SSF88713">
    <property type="entry name" value="Glycoside hydrolase/deacetylase"/>
    <property type="match status" value="1"/>
</dbReference>
<dbReference type="EMBL" id="NHOC01000003">
    <property type="protein sequence ID" value="OUM21132.1"/>
    <property type="molecule type" value="Genomic_DNA"/>
</dbReference>
<dbReference type="Pfam" id="PF01522">
    <property type="entry name" value="Polysacc_deac_1"/>
    <property type="match status" value="1"/>
</dbReference>
<dbReference type="RefSeq" id="WP_087017867.1">
    <property type="nucleotide sequence ID" value="NZ_NHOC01000003.1"/>
</dbReference>
<evidence type="ECO:0000259" key="1">
    <source>
        <dbReference type="Pfam" id="PF01522"/>
    </source>
</evidence>
<comment type="caution">
    <text evidence="2">The sequence shown here is derived from an EMBL/GenBank/DDBJ whole genome shotgun (WGS) entry which is preliminary data.</text>
</comment>
<accession>A0A252F5Z7</accession>
<proteinExistence type="predicted"/>